<dbReference type="SUPFAM" id="SSF55326">
    <property type="entry name" value="PurM N-terminal domain-like"/>
    <property type="match status" value="1"/>
</dbReference>
<reference evidence="4" key="2">
    <citation type="submission" date="2021-04" db="EMBL/GenBank/DDBJ databases">
        <authorList>
            <person name="Gilroy R."/>
        </authorList>
    </citation>
    <scope>NUCLEOTIDE SEQUENCE</scope>
    <source>
        <strain evidence="4">CHK196-7946</strain>
    </source>
</reference>
<gene>
    <name evidence="4" type="ORF">H9697_08860</name>
</gene>
<evidence type="ECO:0000259" key="2">
    <source>
        <dbReference type="Pfam" id="PF00586"/>
    </source>
</evidence>
<dbReference type="Gene3D" id="3.30.1330.10">
    <property type="entry name" value="PurM-like, N-terminal domain"/>
    <property type="match status" value="1"/>
</dbReference>
<dbReference type="InterPro" id="IPR016188">
    <property type="entry name" value="PurM-like_N"/>
</dbReference>
<dbReference type="Gene3D" id="3.90.650.10">
    <property type="entry name" value="PurM-like C-terminal domain"/>
    <property type="match status" value="1"/>
</dbReference>
<dbReference type="InterPro" id="IPR011854">
    <property type="entry name" value="HypE"/>
</dbReference>
<dbReference type="SUPFAM" id="SSF56042">
    <property type="entry name" value="PurM C-terminal domain-like"/>
    <property type="match status" value="1"/>
</dbReference>
<reference evidence="4" key="1">
    <citation type="journal article" date="2021" name="PeerJ">
        <title>Extensive microbial diversity within the chicken gut microbiome revealed by metagenomics and culture.</title>
        <authorList>
            <person name="Gilroy R."/>
            <person name="Ravi A."/>
            <person name="Getino M."/>
            <person name="Pursley I."/>
            <person name="Horton D.L."/>
            <person name="Alikhan N.F."/>
            <person name="Baker D."/>
            <person name="Gharbi K."/>
            <person name="Hall N."/>
            <person name="Watson M."/>
            <person name="Adriaenssens E.M."/>
            <person name="Foster-Nyarko E."/>
            <person name="Jarju S."/>
            <person name="Secka A."/>
            <person name="Antonio M."/>
            <person name="Oren A."/>
            <person name="Chaudhuri R.R."/>
            <person name="La Ragione R."/>
            <person name="Hildebrand F."/>
            <person name="Pallen M.J."/>
        </authorList>
    </citation>
    <scope>NUCLEOTIDE SEQUENCE</scope>
    <source>
        <strain evidence="4">CHK196-7946</strain>
    </source>
</reference>
<comment type="similarity">
    <text evidence="1">Belongs to the HypE family.</text>
</comment>
<evidence type="ECO:0000256" key="1">
    <source>
        <dbReference type="ARBA" id="ARBA00006243"/>
    </source>
</evidence>
<dbReference type="GO" id="GO:0051604">
    <property type="term" value="P:protein maturation"/>
    <property type="evidence" value="ECO:0007669"/>
    <property type="project" value="TreeGrafter"/>
</dbReference>
<proteinExistence type="inferred from homology"/>
<dbReference type="Proteomes" id="UP000823902">
    <property type="component" value="Unassembled WGS sequence"/>
</dbReference>
<evidence type="ECO:0000313" key="4">
    <source>
        <dbReference type="EMBL" id="HJC75036.1"/>
    </source>
</evidence>
<organism evidence="4 5">
    <name type="scientific">Candidatus Mediterraneibacter faecavium</name>
    <dbReference type="NCBI Taxonomy" id="2838668"/>
    <lineage>
        <taxon>Bacteria</taxon>
        <taxon>Bacillati</taxon>
        <taxon>Bacillota</taxon>
        <taxon>Clostridia</taxon>
        <taxon>Lachnospirales</taxon>
        <taxon>Lachnospiraceae</taxon>
        <taxon>Mediterraneibacter</taxon>
    </lineage>
</organism>
<name>A0A9D2QBE6_9FIRM</name>
<evidence type="ECO:0000313" key="5">
    <source>
        <dbReference type="Proteomes" id="UP000823902"/>
    </source>
</evidence>
<dbReference type="PANTHER" id="PTHR30303:SF0">
    <property type="entry name" value="CARBAMOYL DEHYDRATASE HYPE"/>
    <property type="match status" value="1"/>
</dbReference>
<dbReference type="Pfam" id="PF02769">
    <property type="entry name" value="AIRS_C"/>
    <property type="match status" value="1"/>
</dbReference>
<dbReference type="Pfam" id="PF00586">
    <property type="entry name" value="AIRS"/>
    <property type="match status" value="1"/>
</dbReference>
<dbReference type="InterPro" id="IPR036921">
    <property type="entry name" value="PurM-like_N_sf"/>
</dbReference>
<dbReference type="CDD" id="cd02197">
    <property type="entry name" value="HypE"/>
    <property type="match status" value="1"/>
</dbReference>
<evidence type="ECO:0000259" key="3">
    <source>
        <dbReference type="Pfam" id="PF02769"/>
    </source>
</evidence>
<dbReference type="EMBL" id="DWVY01000046">
    <property type="protein sequence ID" value="HJC75036.1"/>
    <property type="molecule type" value="Genomic_DNA"/>
</dbReference>
<accession>A0A9D2QBE6</accession>
<feature type="domain" description="PurM-like N-terminal" evidence="2">
    <location>
        <begin position="45"/>
        <end position="153"/>
    </location>
</feature>
<comment type="caution">
    <text evidence="4">The sequence shown here is derived from an EMBL/GenBank/DDBJ whole genome shotgun (WGS) entry which is preliminary data.</text>
</comment>
<feature type="domain" description="PurM-like C-terminal" evidence="3">
    <location>
        <begin position="240"/>
        <end position="336"/>
    </location>
</feature>
<protein>
    <submittedName>
        <fullName evidence="4">Hydrogenase expression/formation protein HypE</fullName>
    </submittedName>
</protein>
<sequence length="365" mass="38047">MTMNDRIKDDRITLDYGSGGLKTSELIESILLPAFDNAMLSQLGDGAILGGSDKLVFSTDSFVVSPWKFPGGDIGKLSVCGTVNDLCMAGGIPKYLSLSFILEEGFSFSDFKSIVSSIADEAKEAGVSIVTGDTKVVDSGKGDGIYINTAGIGFQRAVLPGKSALRPGDAVLVSGTIGCHGAAVMMARSGLLREDSPLVSDCQPLNRISAAALEAAGMTADMPVHLPDSSAPVRTAPVRTAPVRILRDPTRGGVATTLNEFTEQMPFSIELDETALPVDPAVEAACDMLGLDPLYCACEGRMLAVCAPEAADAVLDAIKKVPGGENAARIGTVTEDMPGRALLKTPIGGRRILAKLTGMQLPRIC</sequence>
<dbReference type="InterPro" id="IPR010918">
    <property type="entry name" value="PurM-like_C_dom"/>
</dbReference>
<dbReference type="AlphaFoldDB" id="A0A9D2QBE6"/>
<dbReference type="PANTHER" id="PTHR30303">
    <property type="entry name" value="HYDROGENASE ISOENZYMES FORMATION PROTEIN HYPE"/>
    <property type="match status" value="1"/>
</dbReference>
<dbReference type="InterPro" id="IPR036676">
    <property type="entry name" value="PurM-like_C_sf"/>
</dbReference>
<dbReference type="PIRSF" id="PIRSF005644">
    <property type="entry name" value="Hdrgns_mtr_HypE"/>
    <property type="match status" value="1"/>
</dbReference>